<sequence>MAIADLLIVLLFVALYTAIFLAGVGRGLLVLVASFVVLAAAALFVAPLATVFRGIVPGMSRWTSELVALVLVVSVIVVLGVLGNVWSWRLASVATRRWFESGGGPASLVLRSVVALLVTSVVLATVVNIISNTIDQLPADRVGIRLRQEVVRSRLIPLARDAQPSIEWVALDWLPGDPPTILKGSWEHDGQ</sequence>
<dbReference type="eggNOG" id="ENOG5030TDT">
    <property type="taxonomic scope" value="Bacteria"/>
</dbReference>
<feature type="transmembrane region" description="Helical" evidence="1">
    <location>
        <begin position="7"/>
        <end position="25"/>
    </location>
</feature>
<reference evidence="2 3" key="1">
    <citation type="journal article" date="2009" name="PLoS ONE">
        <title>Complete genome sequence of the aerobic CO-oxidizing thermophile Thermomicrobium roseum.</title>
        <authorList>
            <person name="Wu D."/>
            <person name="Raymond J."/>
            <person name="Wu M."/>
            <person name="Chatterji S."/>
            <person name="Ren Q."/>
            <person name="Graham J.E."/>
            <person name="Bryant D.A."/>
            <person name="Robb F."/>
            <person name="Colman A."/>
            <person name="Tallon L.J."/>
            <person name="Badger J.H."/>
            <person name="Madupu R."/>
            <person name="Ward N.L."/>
            <person name="Eisen J.A."/>
        </authorList>
    </citation>
    <scope>NUCLEOTIDE SEQUENCE [LARGE SCALE GENOMIC DNA]</scope>
    <source>
        <strain evidence="3">ATCC 27502 / DSM 5159 / P-2</strain>
    </source>
</reference>
<evidence type="ECO:0000313" key="2">
    <source>
        <dbReference type="EMBL" id="ACM05487.1"/>
    </source>
</evidence>
<dbReference type="STRING" id="309801.trd_0667"/>
<keyword evidence="1" id="KW-1133">Transmembrane helix</keyword>
<dbReference type="AlphaFoldDB" id="B9KYW3"/>
<feature type="transmembrane region" description="Helical" evidence="1">
    <location>
        <begin position="66"/>
        <end position="88"/>
    </location>
</feature>
<dbReference type="HOGENOM" id="CLU_1420852_0_0_0"/>
<evidence type="ECO:0000313" key="3">
    <source>
        <dbReference type="Proteomes" id="UP000000447"/>
    </source>
</evidence>
<evidence type="ECO:0008006" key="4">
    <source>
        <dbReference type="Google" id="ProtNLM"/>
    </source>
</evidence>
<name>B9KYW3_THERP</name>
<proteinExistence type="predicted"/>
<feature type="transmembrane region" description="Helical" evidence="1">
    <location>
        <begin position="108"/>
        <end position="131"/>
    </location>
</feature>
<keyword evidence="1" id="KW-0812">Transmembrane</keyword>
<dbReference type="Proteomes" id="UP000000447">
    <property type="component" value="Chromosome"/>
</dbReference>
<dbReference type="RefSeq" id="WP_012642063.1">
    <property type="nucleotide sequence ID" value="NC_011959.1"/>
</dbReference>
<feature type="transmembrane region" description="Helical" evidence="1">
    <location>
        <begin position="31"/>
        <end position="54"/>
    </location>
</feature>
<keyword evidence="1" id="KW-0472">Membrane</keyword>
<accession>B9KYW3</accession>
<gene>
    <name evidence="2" type="ordered locus">trd_0667</name>
</gene>
<organism evidence="2 3">
    <name type="scientific">Thermomicrobium roseum (strain ATCC 27502 / DSM 5159 / P-2)</name>
    <dbReference type="NCBI Taxonomy" id="309801"/>
    <lineage>
        <taxon>Bacteria</taxon>
        <taxon>Pseudomonadati</taxon>
        <taxon>Thermomicrobiota</taxon>
        <taxon>Thermomicrobia</taxon>
        <taxon>Thermomicrobiales</taxon>
        <taxon>Thermomicrobiaceae</taxon>
        <taxon>Thermomicrobium</taxon>
    </lineage>
</organism>
<protein>
    <recommendedName>
        <fullName evidence="4">CvpA family protein</fullName>
    </recommendedName>
</protein>
<dbReference type="KEGG" id="tro:trd_0667"/>
<evidence type="ECO:0000256" key="1">
    <source>
        <dbReference type="SAM" id="Phobius"/>
    </source>
</evidence>
<keyword evidence="3" id="KW-1185">Reference proteome</keyword>
<dbReference type="EMBL" id="CP001275">
    <property type="protein sequence ID" value="ACM05487.1"/>
    <property type="molecule type" value="Genomic_DNA"/>
</dbReference>